<dbReference type="Gene3D" id="3.20.20.190">
    <property type="entry name" value="Phosphatidylinositol (PI) phosphodiesterase"/>
    <property type="match status" value="1"/>
</dbReference>
<dbReference type="GO" id="GO:0008081">
    <property type="term" value="F:phosphoric diester hydrolase activity"/>
    <property type="evidence" value="ECO:0007669"/>
    <property type="project" value="InterPro"/>
</dbReference>
<dbReference type="InterPro" id="IPR018511">
    <property type="entry name" value="Hemolysin-typ_Ca-bd_CS"/>
</dbReference>
<comment type="caution">
    <text evidence="3">The sequence shown here is derived from an EMBL/GenBank/DDBJ whole genome shotgun (WGS) entry which is preliminary data.</text>
</comment>
<dbReference type="PROSITE" id="PS50007">
    <property type="entry name" value="PIPLC_X_DOMAIN"/>
    <property type="match status" value="1"/>
</dbReference>
<protein>
    <submittedName>
        <fullName evidence="3">Glycerophosphodiester phosphodiesterase</fullName>
    </submittedName>
</protein>
<keyword evidence="4" id="KW-1185">Reference proteome</keyword>
<dbReference type="Gene3D" id="2.150.10.10">
    <property type="entry name" value="Serralysin-like metalloprotease, C-terminal"/>
    <property type="match status" value="2"/>
</dbReference>
<sequence length="1344" mass="146410">MVQTLIGFASLPADTFADGPESGADVDTTRTGPFPGQPVGGWSGVQFADTNSYWFIVDSLFGGNSDTLARIYKVNPNFTGIEGGDGSVELEDFITLRDPNNLVPFEILNENDPERPLTGTDFDTEALVIDENGDLWVGDEYGPYLLHFDSNGVLLEAPIATPNIPRLNTLNGQIPINIGHRGASGPRPEHTLEGFRLALEQGADFIETDYVMTSDGVPIVRHEPLLNNTTNILDILDENPDFAARETTKTIDGVEYEGLFAEDFTLEEIKTLRARQPREERSDEFDDLFEIPTMAEVIQLVEDFTAETGEQVGIVHELKHNSYFDSIGLNIEEATVDVLVAEDFTDPEQNIIQTFEIAPLISLDQEIMPDAGIDVPLHQLTGAATENFNPGFSFPYDLINNFSDPDFTEDDAREVYGDLVDIIELNEETGYGDLLKLPEFYEFMATYAEAVNPWKNTILLPEGLDEPVDGDEDGNAEIRTQLTGEVFPLIDFAHDAELLVNVYTLRDEERYLTLNPDGTVQTPTQEVEDLINLGVDGLIGDFPETIEEVLDRFFADEVRAPQNPDVEAGDALANLRGSRGFEGIGYSPDGTTLYPILEAPVDGDPENSLRIYEYDIETGTYGDEIVGLYPLDDPGDTPTFQLGDLTPVNDTQFIAIERDDFQADEAFFKKLFLIDISQVDENGFVSKTELVDLLDIDDPNDLDGNGSNNFTLPITSIEDVLVFDEETILVSVDNNYPFGDFATGRPPELDNNEIILVQLDEPLDLDPRLGINGLPDPEPIFNPEAERAEVRSIEFIGESSIPAAFDFESTEVGGFSGLTYDADNGVYYAISDDRSNVNPGRYYTLDINLNGGNGLDVSVAEVTTLLDENEDVFEEESLDPEGIVLTSEGTVFISSEGNTEELVNPFVNEFALTGEQLNELEIPQKFLPTADNSSGIRNNLAFESLTIDPQERFLYTGIENALFQDGPAAGIDQTSLARIIQYDLATGEPTAEFVYETDNANAPAGTPDSVDRTNSLAELVALDNSGTFLALERYFDDNGLNQNKLYLASAQNATDVSDFDSLVGQDIVVAEKELLVDFNDIDTNFDGLDDFEGLALGPVLPDGRQSLIVVSDNDFDPAQETQFFAFALDLGLSPTRSDDRLVGTEESDNIASSGGDDVIDGRGGNDNLNAGRGNDKVFGKSGNDLLIGRPGNDILLGGPGEDTLEGGIGRDRLNGGAGNDVLTGGGGIDRFIFNTNQPFDSNDMGVDTITDFSTTQGDIILLDLGTFTAINSEPGEGFSIDSEFVTVASDGDAVTADAVIVYNENNGNLFYNPDGDTPGFGSGGQFATLINTPLLETENFSIRS</sequence>
<dbReference type="Pfam" id="PF00353">
    <property type="entry name" value="HemolysinCabind"/>
    <property type="match status" value="2"/>
</dbReference>
<dbReference type="PANTHER" id="PTHR37957">
    <property type="entry name" value="BLR7070 PROTEIN"/>
    <property type="match status" value="1"/>
</dbReference>
<dbReference type="RefSeq" id="WP_124154874.1">
    <property type="nucleotide sequence ID" value="NZ_CAWOKI010000010.1"/>
</dbReference>
<evidence type="ECO:0000259" key="2">
    <source>
        <dbReference type="PROSITE" id="PS51704"/>
    </source>
</evidence>
<feature type="region of interest" description="Disordered" evidence="1">
    <location>
        <begin position="1142"/>
        <end position="1174"/>
    </location>
</feature>
<dbReference type="GO" id="GO:0006629">
    <property type="term" value="P:lipid metabolic process"/>
    <property type="evidence" value="ECO:0007669"/>
    <property type="project" value="InterPro"/>
</dbReference>
<dbReference type="InterPro" id="IPR027372">
    <property type="entry name" value="Phytase-like_dom"/>
</dbReference>
<accession>A0A3N6PAA3</accession>
<dbReference type="OrthoDB" id="384721at2"/>
<dbReference type="PROSITE" id="PS00330">
    <property type="entry name" value="HEMOLYSIN_CALCIUM"/>
    <property type="match status" value="3"/>
</dbReference>
<dbReference type="Pfam" id="PF03009">
    <property type="entry name" value="GDPD"/>
    <property type="match status" value="1"/>
</dbReference>
<dbReference type="InterPro" id="IPR017946">
    <property type="entry name" value="PLC-like_Pdiesterase_TIM-brl"/>
</dbReference>
<evidence type="ECO:0000256" key="1">
    <source>
        <dbReference type="SAM" id="MobiDB-lite"/>
    </source>
</evidence>
<dbReference type="SUPFAM" id="SSF51695">
    <property type="entry name" value="PLC-like phosphodiesterases"/>
    <property type="match status" value="1"/>
</dbReference>
<dbReference type="EMBL" id="RCBY01000084">
    <property type="protein sequence ID" value="RQH40857.1"/>
    <property type="molecule type" value="Genomic_DNA"/>
</dbReference>
<reference evidence="3 4" key="1">
    <citation type="journal article" date="2018" name="ACS Chem. Biol.">
        <title>Ketoreductase domain dysfunction expands chemodiversity: malyngamide biosynthesis in the cyanobacterium Okeania hirsuta.</title>
        <authorList>
            <person name="Moss N.A."/>
            <person name="Leao T."/>
            <person name="Rankin M."/>
            <person name="McCullough T.M."/>
            <person name="Qu P."/>
            <person name="Korobeynikov A."/>
            <person name="Smith J.L."/>
            <person name="Gerwick L."/>
            <person name="Gerwick W.H."/>
        </authorList>
    </citation>
    <scope>NUCLEOTIDE SEQUENCE [LARGE SCALE GENOMIC DNA]</scope>
    <source>
        <strain evidence="3 4">PAB10Feb10-1</strain>
    </source>
</reference>
<proteinExistence type="predicted"/>
<feature type="domain" description="GP-PDE" evidence="2">
    <location>
        <begin position="175"/>
        <end position="455"/>
    </location>
</feature>
<dbReference type="Proteomes" id="UP000269154">
    <property type="component" value="Unassembled WGS sequence"/>
</dbReference>
<dbReference type="PROSITE" id="PS51704">
    <property type="entry name" value="GP_PDE"/>
    <property type="match status" value="1"/>
</dbReference>
<dbReference type="InterPro" id="IPR030395">
    <property type="entry name" value="GP_PDE_dom"/>
</dbReference>
<dbReference type="SUPFAM" id="SSF63829">
    <property type="entry name" value="Calcium-dependent phosphotriesterase"/>
    <property type="match status" value="1"/>
</dbReference>
<dbReference type="Pfam" id="PF13449">
    <property type="entry name" value="Phytase-like"/>
    <property type="match status" value="3"/>
</dbReference>
<name>A0A3N6PAA3_9CYAN</name>
<dbReference type="InterPro" id="IPR001343">
    <property type="entry name" value="Hemolysn_Ca-bd"/>
</dbReference>
<dbReference type="PANTHER" id="PTHR37957:SF1">
    <property type="entry name" value="PHYTASE-LIKE DOMAIN-CONTAINING PROTEIN"/>
    <property type="match status" value="1"/>
</dbReference>
<organism evidence="3 4">
    <name type="scientific">Okeania hirsuta</name>
    <dbReference type="NCBI Taxonomy" id="1458930"/>
    <lineage>
        <taxon>Bacteria</taxon>
        <taxon>Bacillati</taxon>
        <taxon>Cyanobacteriota</taxon>
        <taxon>Cyanophyceae</taxon>
        <taxon>Oscillatoriophycideae</taxon>
        <taxon>Oscillatoriales</taxon>
        <taxon>Microcoleaceae</taxon>
        <taxon>Okeania</taxon>
    </lineage>
</organism>
<dbReference type="PRINTS" id="PR00313">
    <property type="entry name" value="CABNDNGRPT"/>
</dbReference>
<evidence type="ECO:0000313" key="4">
    <source>
        <dbReference type="Proteomes" id="UP000269154"/>
    </source>
</evidence>
<evidence type="ECO:0000313" key="3">
    <source>
        <dbReference type="EMBL" id="RQH40857.1"/>
    </source>
</evidence>
<dbReference type="SUPFAM" id="SSF51120">
    <property type="entry name" value="beta-Roll"/>
    <property type="match status" value="1"/>
</dbReference>
<gene>
    <name evidence="3" type="ORF">D5R40_15845</name>
</gene>
<dbReference type="GO" id="GO:0005509">
    <property type="term" value="F:calcium ion binding"/>
    <property type="evidence" value="ECO:0007669"/>
    <property type="project" value="InterPro"/>
</dbReference>
<dbReference type="InterPro" id="IPR011049">
    <property type="entry name" value="Serralysin-like_metalloprot_C"/>
</dbReference>